<dbReference type="Gene3D" id="3.30.428.10">
    <property type="entry name" value="HIT-like"/>
    <property type="match status" value="1"/>
</dbReference>
<evidence type="ECO:0000313" key="5">
    <source>
        <dbReference type="Proteomes" id="UP000287651"/>
    </source>
</evidence>
<sequence>MKAAAGRGGRKRAATVRWEEAAATGEKKTSMRAGSRGGGGLRGEDGEDNNAKGRGGMGQRRVAAVAGDRSRRVWPVVGCSCGRIAATENRGAEGVVAFCDCLEVVARLWLDRLLAIDGPQAGQTVPHVHIHILPRKKGDFEKNDEIYDAIDLKEKELKEKLDLDKERKDRTPEEMTREADEYRVLFS</sequence>
<dbReference type="PROSITE" id="PS51084">
    <property type="entry name" value="HIT_2"/>
    <property type="match status" value="1"/>
</dbReference>
<evidence type="ECO:0000259" key="3">
    <source>
        <dbReference type="PROSITE" id="PS51084"/>
    </source>
</evidence>
<feature type="domain" description="HIT" evidence="3">
    <location>
        <begin position="117"/>
        <end position="142"/>
    </location>
</feature>
<organism evidence="4 5">
    <name type="scientific">Ensete ventricosum</name>
    <name type="common">Abyssinian banana</name>
    <name type="synonym">Musa ensete</name>
    <dbReference type="NCBI Taxonomy" id="4639"/>
    <lineage>
        <taxon>Eukaryota</taxon>
        <taxon>Viridiplantae</taxon>
        <taxon>Streptophyta</taxon>
        <taxon>Embryophyta</taxon>
        <taxon>Tracheophyta</taxon>
        <taxon>Spermatophyta</taxon>
        <taxon>Magnoliopsida</taxon>
        <taxon>Liliopsida</taxon>
        <taxon>Zingiberales</taxon>
        <taxon>Musaceae</taxon>
        <taxon>Ensete</taxon>
    </lineage>
</organism>
<dbReference type="EMBL" id="AMZH03002714">
    <property type="protein sequence ID" value="RRT74653.1"/>
    <property type="molecule type" value="Genomic_DNA"/>
</dbReference>
<dbReference type="InterPro" id="IPR051884">
    <property type="entry name" value="Bis(5'-adenosyl)-TPase_reg"/>
</dbReference>
<proteinExistence type="predicted"/>
<reference evidence="4 5" key="1">
    <citation type="journal article" date="2014" name="Agronomy (Basel)">
        <title>A Draft Genome Sequence for Ensete ventricosum, the Drought-Tolerant Tree Against Hunger.</title>
        <authorList>
            <person name="Harrison J."/>
            <person name="Moore K.A."/>
            <person name="Paszkiewicz K."/>
            <person name="Jones T."/>
            <person name="Grant M."/>
            <person name="Ambacheew D."/>
            <person name="Muzemil S."/>
            <person name="Studholme D.J."/>
        </authorList>
    </citation>
    <scope>NUCLEOTIDE SEQUENCE [LARGE SCALE GENOMIC DNA]</scope>
</reference>
<evidence type="ECO:0000313" key="4">
    <source>
        <dbReference type="EMBL" id="RRT74653.1"/>
    </source>
</evidence>
<dbReference type="Proteomes" id="UP000287651">
    <property type="component" value="Unassembled WGS sequence"/>
</dbReference>
<dbReference type="PANTHER" id="PTHR46243">
    <property type="entry name" value="BIS(5'-ADENOSYL)-TRIPHOSPHATASE"/>
    <property type="match status" value="1"/>
</dbReference>
<protein>
    <recommendedName>
        <fullName evidence="3">HIT domain-containing protein</fullName>
    </recommendedName>
</protein>
<feature type="region of interest" description="Disordered" evidence="2">
    <location>
        <begin position="1"/>
        <end position="59"/>
    </location>
</feature>
<dbReference type="GO" id="GO:0047627">
    <property type="term" value="F:adenylylsulfatase activity"/>
    <property type="evidence" value="ECO:0007669"/>
    <property type="project" value="UniProtKB-ARBA"/>
</dbReference>
<dbReference type="InterPro" id="IPR011146">
    <property type="entry name" value="HIT-like"/>
</dbReference>
<dbReference type="InterPro" id="IPR036265">
    <property type="entry name" value="HIT-like_sf"/>
</dbReference>
<evidence type="ECO:0000256" key="1">
    <source>
        <dbReference type="PROSITE-ProRule" id="PRU00464"/>
    </source>
</evidence>
<name>A0A427AEI5_ENSVE</name>
<gene>
    <name evidence="4" type="ORF">B296_00016727</name>
</gene>
<dbReference type="AlphaFoldDB" id="A0A427AEI5"/>
<dbReference type="Pfam" id="PF01230">
    <property type="entry name" value="HIT"/>
    <property type="match status" value="1"/>
</dbReference>
<accession>A0A427AEI5</accession>
<feature type="compositionally biased region" description="Basic and acidic residues" evidence="2">
    <location>
        <begin position="17"/>
        <end position="29"/>
    </location>
</feature>
<evidence type="ECO:0000256" key="2">
    <source>
        <dbReference type="SAM" id="MobiDB-lite"/>
    </source>
</evidence>
<dbReference type="PANTHER" id="PTHR46243:SF1">
    <property type="entry name" value="BIS(5'-ADENOSYL)-TRIPHOSPHATASE"/>
    <property type="match status" value="1"/>
</dbReference>
<dbReference type="SUPFAM" id="SSF54197">
    <property type="entry name" value="HIT-like"/>
    <property type="match status" value="1"/>
</dbReference>
<comment type="caution">
    <text evidence="4">The sequence shown here is derived from an EMBL/GenBank/DDBJ whole genome shotgun (WGS) entry which is preliminary data.</text>
</comment>
<feature type="short sequence motif" description="Histidine triad motif" evidence="1">
    <location>
        <begin position="127"/>
        <end position="131"/>
    </location>
</feature>